<dbReference type="PANTHER" id="PTHR16220:SF0">
    <property type="entry name" value="WD REPEAT-CONTAINING PROTEIN WRAP73"/>
    <property type="match status" value="1"/>
</dbReference>
<dbReference type="Proteomes" id="UP000030669">
    <property type="component" value="Unassembled WGS sequence"/>
</dbReference>
<feature type="compositionally biased region" description="Low complexity" evidence="1">
    <location>
        <begin position="59"/>
        <end position="73"/>
    </location>
</feature>
<name>S7QMD3_GLOTA</name>
<proteinExistence type="predicted"/>
<dbReference type="OMA" id="CWHLNGD"/>
<dbReference type="KEGG" id="gtr:GLOTRDRAFT_113160"/>
<feature type="region of interest" description="Disordered" evidence="1">
    <location>
        <begin position="51"/>
        <end position="73"/>
    </location>
</feature>
<dbReference type="RefSeq" id="XP_007860942.1">
    <property type="nucleotide sequence ID" value="XM_007862751.1"/>
</dbReference>
<dbReference type="eggNOG" id="KOG4497">
    <property type="taxonomic scope" value="Eukaryota"/>
</dbReference>
<dbReference type="PANTHER" id="PTHR16220">
    <property type="entry name" value="WD REPEAT PROTEIN 8-RELATED"/>
    <property type="match status" value="1"/>
</dbReference>
<dbReference type="GO" id="GO:0005815">
    <property type="term" value="C:microtubule organizing center"/>
    <property type="evidence" value="ECO:0007669"/>
    <property type="project" value="TreeGrafter"/>
</dbReference>
<dbReference type="Gene3D" id="2.130.10.10">
    <property type="entry name" value="YVTN repeat-like/Quinoprotein amine dehydrogenase"/>
    <property type="match status" value="2"/>
</dbReference>
<dbReference type="GO" id="GO:1990810">
    <property type="term" value="P:microtubule anchoring at mitotic spindle pole body"/>
    <property type="evidence" value="ECO:0007669"/>
    <property type="project" value="TreeGrafter"/>
</dbReference>
<dbReference type="InterPro" id="IPR015943">
    <property type="entry name" value="WD40/YVTN_repeat-like_dom_sf"/>
</dbReference>
<dbReference type="AlphaFoldDB" id="S7QMD3"/>
<evidence type="ECO:0000256" key="1">
    <source>
        <dbReference type="SAM" id="MobiDB-lite"/>
    </source>
</evidence>
<dbReference type="OrthoDB" id="308690at2759"/>
<accession>S7QMD3</accession>
<evidence type="ECO:0000313" key="2">
    <source>
        <dbReference type="EMBL" id="EPQ60552.1"/>
    </source>
</evidence>
<dbReference type="HOGENOM" id="CLU_024072_3_1_1"/>
<sequence>MDFTEIYKQTSSLVAFSPGAQFILTAVQDRLVVRRSDTLTITRTWPVDASPSATETALSNSKPKSNAPGSSSSLSNAWITHIGWACDSEYILAACAKRGVVNVFKIRDEDWSARIESGAEGLVKAEWAPDGRTVLCFSAWGLRVTIWSLVSGTATYIQFPVHADRGYAFRADGRYFILAERHKSRETLGLYDTEDSYKLVRHYPLPTASLSSLSVSPTGNHVAVWEGPLEYKLYILTLAGEILASFSPDPDPGLGIRSVAWHPGGAFLAVGGWDDKIYMLDSLSWSPVAVLELPRRIPAGIATWREPTGWFEATQGRGFLSFERLQGSQTIPVTRPDLTKAHPKNGVIQLQWNKSGTCLMARFENAPSIVNIYSFPTQSESFVPKLRSVLILSNPVLQAHWNPVRAGSLAACCGNRALYTWSDEWVGESGEEEEMAECIGVPAKKLDVREVKWAPDGKGLLLLDKDTFCCAFEVEADDENGGT</sequence>
<keyword evidence="3" id="KW-1185">Reference proteome</keyword>
<evidence type="ECO:0000313" key="3">
    <source>
        <dbReference type="Proteomes" id="UP000030669"/>
    </source>
</evidence>
<dbReference type="STRING" id="670483.S7QMD3"/>
<reference evidence="2 3" key="1">
    <citation type="journal article" date="2012" name="Science">
        <title>The Paleozoic origin of enzymatic lignin decomposition reconstructed from 31 fungal genomes.</title>
        <authorList>
            <person name="Floudas D."/>
            <person name="Binder M."/>
            <person name="Riley R."/>
            <person name="Barry K."/>
            <person name="Blanchette R.A."/>
            <person name="Henrissat B."/>
            <person name="Martinez A.T."/>
            <person name="Otillar R."/>
            <person name="Spatafora J.W."/>
            <person name="Yadav J.S."/>
            <person name="Aerts A."/>
            <person name="Benoit I."/>
            <person name="Boyd A."/>
            <person name="Carlson A."/>
            <person name="Copeland A."/>
            <person name="Coutinho P.M."/>
            <person name="de Vries R.P."/>
            <person name="Ferreira P."/>
            <person name="Findley K."/>
            <person name="Foster B."/>
            <person name="Gaskell J."/>
            <person name="Glotzer D."/>
            <person name="Gorecki P."/>
            <person name="Heitman J."/>
            <person name="Hesse C."/>
            <person name="Hori C."/>
            <person name="Igarashi K."/>
            <person name="Jurgens J.A."/>
            <person name="Kallen N."/>
            <person name="Kersten P."/>
            <person name="Kohler A."/>
            <person name="Kuees U."/>
            <person name="Kumar T.K.A."/>
            <person name="Kuo A."/>
            <person name="LaButti K."/>
            <person name="Larrondo L.F."/>
            <person name="Lindquist E."/>
            <person name="Ling A."/>
            <person name="Lombard V."/>
            <person name="Lucas S."/>
            <person name="Lundell T."/>
            <person name="Martin R."/>
            <person name="McLaughlin D.J."/>
            <person name="Morgenstern I."/>
            <person name="Morin E."/>
            <person name="Murat C."/>
            <person name="Nagy L.G."/>
            <person name="Nolan M."/>
            <person name="Ohm R.A."/>
            <person name="Patyshakuliyeva A."/>
            <person name="Rokas A."/>
            <person name="Ruiz-Duenas F.J."/>
            <person name="Sabat G."/>
            <person name="Salamov A."/>
            <person name="Samejima M."/>
            <person name="Schmutz J."/>
            <person name="Slot J.C."/>
            <person name="St John F."/>
            <person name="Stenlid J."/>
            <person name="Sun H."/>
            <person name="Sun S."/>
            <person name="Syed K."/>
            <person name="Tsang A."/>
            <person name="Wiebenga A."/>
            <person name="Young D."/>
            <person name="Pisabarro A."/>
            <person name="Eastwood D.C."/>
            <person name="Martin F."/>
            <person name="Cullen D."/>
            <person name="Grigoriev I.V."/>
            <person name="Hibbett D.S."/>
        </authorList>
    </citation>
    <scope>NUCLEOTIDE SEQUENCE [LARGE SCALE GENOMIC DNA]</scope>
    <source>
        <strain evidence="2 3">ATCC 11539</strain>
    </source>
</reference>
<dbReference type="InterPro" id="IPR001680">
    <property type="entry name" value="WD40_rpt"/>
</dbReference>
<dbReference type="InterPro" id="IPR011047">
    <property type="entry name" value="Quinoprotein_ADH-like_sf"/>
</dbReference>
<dbReference type="Pfam" id="PF00400">
    <property type="entry name" value="WD40"/>
    <property type="match status" value="1"/>
</dbReference>
<dbReference type="EMBL" id="KB469296">
    <property type="protein sequence ID" value="EPQ60552.1"/>
    <property type="molecule type" value="Genomic_DNA"/>
</dbReference>
<dbReference type="GO" id="GO:1990811">
    <property type="term" value="C:MWP complex"/>
    <property type="evidence" value="ECO:0007669"/>
    <property type="project" value="TreeGrafter"/>
</dbReference>
<dbReference type="GeneID" id="19299678"/>
<dbReference type="InterPro" id="IPR052778">
    <property type="entry name" value="Centrosome-WD_assoc"/>
</dbReference>
<dbReference type="SUPFAM" id="SSF50998">
    <property type="entry name" value="Quinoprotein alcohol dehydrogenase-like"/>
    <property type="match status" value="1"/>
</dbReference>
<gene>
    <name evidence="2" type="ORF">GLOTRDRAFT_113160</name>
</gene>
<organism evidence="2 3">
    <name type="scientific">Gloeophyllum trabeum (strain ATCC 11539 / FP-39264 / Madison 617)</name>
    <name type="common">Brown rot fungus</name>
    <dbReference type="NCBI Taxonomy" id="670483"/>
    <lineage>
        <taxon>Eukaryota</taxon>
        <taxon>Fungi</taxon>
        <taxon>Dikarya</taxon>
        <taxon>Basidiomycota</taxon>
        <taxon>Agaricomycotina</taxon>
        <taxon>Agaricomycetes</taxon>
        <taxon>Gloeophyllales</taxon>
        <taxon>Gloeophyllaceae</taxon>
        <taxon>Gloeophyllum</taxon>
    </lineage>
</organism>
<dbReference type="SMART" id="SM00320">
    <property type="entry name" value="WD40"/>
    <property type="match status" value="3"/>
</dbReference>
<protein>
    <submittedName>
        <fullName evidence="2">YVTN repeat-like/Quino protein amine dehydrogenase</fullName>
    </submittedName>
</protein>